<comment type="similarity">
    <text evidence="2">Belongs to the glycosyl hydrolase 31 family.</text>
</comment>
<comment type="catalytic activity">
    <reaction evidence="1">
        <text>Hydrolysis of terminal, non-reducing (1-&gt;4)-linked alpha-D-glucose residues with release of alpha-D-glucose.</text>
        <dbReference type="EC" id="3.2.1.20"/>
    </reaction>
</comment>
<evidence type="ECO:0000256" key="3">
    <source>
        <dbReference type="ARBA" id="ARBA00012741"/>
    </source>
</evidence>
<comment type="caution">
    <text evidence="11">The sequence shown here is derived from an EMBL/GenBank/DDBJ whole genome shotgun (WGS) entry which is preliminary data.</text>
</comment>
<protein>
    <recommendedName>
        <fullName evidence="3">alpha-glucosidase</fullName>
        <ecNumber evidence="3">3.2.1.20</ecNumber>
    </recommendedName>
</protein>
<accession>A0A439CTX4</accession>
<dbReference type="SUPFAM" id="SSF74650">
    <property type="entry name" value="Galactose mutarotase-like"/>
    <property type="match status" value="1"/>
</dbReference>
<dbReference type="STRING" id="363999.A0A439CTX4"/>
<evidence type="ECO:0000313" key="11">
    <source>
        <dbReference type="EMBL" id="RWA05595.1"/>
    </source>
</evidence>
<dbReference type="GO" id="GO:0030246">
    <property type="term" value="F:carbohydrate binding"/>
    <property type="evidence" value="ECO:0007669"/>
    <property type="project" value="InterPro"/>
</dbReference>
<dbReference type="InterPro" id="IPR030458">
    <property type="entry name" value="Glyco_hydro_31_AS"/>
</dbReference>
<keyword evidence="6" id="KW-0325">Glycoprotein</keyword>
<keyword evidence="12" id="KW-1185">Reference proteome</keyword>
<organism evidence="11 12">
    <name type="scientific">Xylaria grammica</name>
    <dbReference type="NCBI Taxonomy" id="363999"/>
    <lineage>
        <taxon>Eukaryota</taxon>
        <taxon>Fungi</taxon>
        <taxon>Dikarya</taxon>
        <taxon>Ascomycota</taxon>
        <taxon>Pezizomycotina</taxon>
        <taxon>Sordariomycetes</taxon>
        <taxon>Xylariomycetidae</taxon>
        <taxon>Xylariales</taxon>
        <taxon>Xylariaceae</taxon>
        <taxon>Xylaria</taxon>
    </lineage>
</organism>
<keyword evidence="7" id="KW-0326">Glycosidase</keyword>
<keyword evidence="8" id="KW-1133">Transmembrane helix</keyword>
<dbReference type="Gene3D" id="2.60.40.1760">
    <property type="entry name" value="glycosyl hydrolase (family 31)"/>
    <property type="match status" value="1"/>
</dbReference>
<evidence type="ECO:0000259" key="9">
    <source>
        <dbReference type="Pfam" id="PF01055"/>
    </source>
</evidence>
<dbReference type="PANTHER" id="PTHR22762">
    <property type="entry name" value="ALPHA-GLUCOSIDASE"/>
    <property type="match status" value="1"/>
</dbReference>
<evidence type="ECO:0000256" key="8">
    <source>
        <dbReference type="SAM" id="Phobius"/>
    </source>
</evidence>
<dbReference type="Gene3D" id="3.20.20.80">
    <property type="entry name" value="Glycosidases"/>
    <property type="match status" value="1"/>
</dbReference>
<evidence type="ECO:0000256" key="5">
    <source>
        <dbReference type="ARBA" id="ARBA00022801"/>
    </source>
</evidence>
<evidence type="ECO:0000256" key="1">
    <source>
        <dbReference type="ARBA" id="ARBA00001657"/>
    </source>
</evidence>
<dbReference type="InterPro" id="IPR000322">
    <property type="entry name" value="Glyco_hydro_31_TIM"/>
</dbReference>
<dbReference type="CDD" id="cd06602">
    <property type="entry name" value="GH31_MGAM_SI_GAA"/>
    <property type="match status" value="1"/>
</dbReference>
<proteinExistence type="inferred from homology"/>
<dbReference type="Gene3D" id="2.60.40.1180">
    <property type="entry name" value="Golgi alpha-mannosidase II"/>
    <property type="match status" value="2"/>
</dbReference>
<dbReference type="EC" id="3.2.1.20" evidence="3"/>
<dbReference type="SUPFAM" id="SSF51011">
    <property type="entry name" value="Glycosyl hydrolase domain"/>
    <property type="match status" value="1"/>
</dbReference>
<dbReference type="InterPro" id="IPR048395">
    <property type="entry name" value="Glyco_hydro_31_C"/>
</dbReference>
<feature type="transmembrane region" description="Helical" evidence="8">
    <location>
        <begin position="82"/>
        <end position="100"/>
    </location>
</feature>
<dbReference type="InterPro" id="IPR011013">
    <property type="entry name" value="Gal_mutarotase_sf_dom"/>
</dbReference>
<dbReference type="Pfam" id="PF01055">
    <property type="entry name" value="Glyco_hydro_31_2nd"/>
    <property type="match status" value="1"/>
</dbReference>
<dbReference type="GO" id="GO:0005975">
    <property type="term" value="P:carbohydrate metabolic process"/>
    <property type="evidence" value="ECO:0007669"/>
    <property type="project" value="InterPro"/>
</dbReference>
<keyword evidence="8" id="KW-0472">Membrane</keyword>
<gene>
    <name evidence="11" type="ORF">EKO27_g9514</name>
</gene>
<dbReference type="InterPro" id="IPR017853">
    <property type="entry name" value="GH"/>
</dbReference>
<feature type="domain" description="Glycoside hydrolase family 31 TIM barrel" evidence="9">
    <location>
        <begin position="394"/>
        <end position="779"/>
    </location>
</feature>
<dbReference type="PROSITE" id="PS00707">
    <property type="entry name" value="GLYCOSYL_HYDROL_F31_2"/>
    <property type="match status" value="1"/>
</dbReference>
<keyword evidence="8" id="KW-0812">Transmembrane</keyword>
<dbReference type="EMBL" id="RYZI01000422">
    <property type="protein sequence ID" value="RWA05595.1"/>
    <property type="molecule type" value="Genomic_DNA"/>
</dbReference>
<dbReference type="PROSITE" id="PS00129">
    <property type="entry name" value="GLYCOSYL_HYDROL_F31_1"/>
    <property type="match status" value="1"/>
</dbReference>
<evidence type="ECO:0000259" key="10">
    <source>
        <dbReference type="Pfam" id="PF21365"/>
    </source>
</evidence>
<dbReference type="InterPro" id="IPR030459">
    <property type="entry name" value="Glyco_hydro_31_CS"/>
</dbReference>
<feature type="domain" description="Glycosyl hydrolase family 31 C-terminal" evidence="10">
    <location>
        <begin position="788"/>
        <end position="881"/>
    </location>
</feature>
<dbReference type="PANTHER" id="PTHR22762:SF133">
    <property type="entry name" value="P-TYPE DOMAIN-CONTAINING PROTEIN"/>
    <property type="match status" value="1"/>
</dbReference>
<feature type="transmembrane region" description="Helical" evidence="8">
    <location>
        <begin position="52"/>
        <end position="70"/>
    </location>
</feature>
<sequence>MTSTITIGTHLPDGGMYETVASAWSPLPHEVISLLYTRFEAWYEYLTPPSQLLIASSIFISSALTFYGFSRVRRRQGETIRVTGLLTAMLLILASLILSLPQTLSVSLRENNDAVVIPNVHDPAAVDPQSVCHGYKAYNVVDTPLGLTADLFLAGDPCNVYGTDIEALSLVVEYQAEDRLHVEILPKYIGQTNQSWFILPEALVPKPKAENGVKPESDLGFSWSNEPTFSFQITRKSTGDVLFSTEGFQLVYEDQFIEFGSVLPENYNLYGLGETIHGFRLGNNLTRTLYNADVGDIIDANLYGFHPTYLDTRYFEVNQDGIMSYSAYPTGKSAQYKSFTHGVFHRNAHTQEVLLRESKITWRALGGTIDLYFFGGPTQDQVTKSYQTSAIGLPAMQQYWTFGYHQCRWGYQNWSVVEDVVNNFAKHEIPLETIWNDIDYMKAYRDFENDPVRYPYDEGARFLTELHENDQHYVPIIDAGIYVPIPGNQSDEYPPFDRGLEQNVFVYNPDGSLYIGQVWPGWCAWADWIGALFGGAKTNQWWISEVSEYHKKIPFDGIWIDMSEVSSFCPGSCGSSERDYGFPGLESTTPSPDVTGSLVADPRNINSPPYAVNNYHGELDVHTMSPNATHADGTVQYDFHNVWGHQLLNATYHALLNIFPTKRPFIIGRSTFAGSGRVAGHWGGDNYSNWPYLYFTIPQALSFSLYGIPMFGVDTCGFANNTTEELCSRWMQLSAFFPFYRNHNRDDAISQEPYIWPSVTEASKVAMKIRYALLPYIYTVFYLSHSTGSTTLRALAWEFPDEPWLADADRQFMLGGSILVTPVLEQGASTVDGVFPGVGSGTIWYDWYSQTRVTGVEAGQNVTIPAPLGHIPVFVRGGSVLPMHEPGLTTAAVRASPWSLLVALDVAGKASGGLYIDDGESVDPEATSWVDFSVSESSLAVTRSGNYDEDRNPLGYVTILGVEGNVSEVRFGDTTLDSESWYLNAENGTLRIDGLDILTEKGAWASDWVLSCPAGPAWRRSSANIAYQSDALVQQNPQVGGNFDLDLNWPTLFNAGDLPVTDVDYIPTSLSDPTPETTPQDPRSVCIRQLSALAVEIHDVSIEFGPAASLHLPKGTSPEELYSQRVIHVSHSRCIEQLFTTAQRLIDLYPRLLRLLSDEFRLHLGEDCQDPTCFHTSHVSGDFADIFSEADPIGSRIDTFLFNLLTACHGKISDVLDCLVKSTKLCAKVTAASPDLIQPRLHIPELRVGNFVASATSASSMQATLLVHITLVLMENSKLLHKTCQELSKEVSPTTKEIRMVLLQCELLEGRSSLQADQFVRIRDGLTKLAYIK</sequence>
<evidence type="ECO:0000256" key="6">
    <source>
        <dbReference type="ARBA" id="ARBA00023180"/>
    </source>
</evidence>
<keyword evidence="4" id="KW-0732">Signal</keyword>
<name>A0A439CTX4_9PEZI</name>
<dbReference type="CDD" id="cd14752">
    <property type="entry name" value="GH31_N"/>
    <property type="match status" value="1"/>
</dbReference>
<dbReference type="InterPro" id="IPR013780">
    <property type="entry name" value="Glyco_hydro_b"/>
</dbReference>
<reference evidence="11 12" key="1">
    <citation type="submission" date="2018-12" db="EMBL/GenBank/DDBJ databases">
        <title>Draft genome sequence of Xylaria grammica IHI A82.</title>
        <authorList>
            <person name="Buettner E."/>
            <person name="Kellner H."/>
        </authorList>
    </citation>
    <scope>NUCLEOTIDE SEQUENCE [LARGE SCALE GENOMIC DNA]</scope>
    <source>
        <strain evidence="11 12">IHI A82</strain>
    </source>
</reference>
<dbReference type="Proteomes" id="UP000286045">
    <property type="component" value="Unassembled WGS sequence"/>
</dbReference>
<evidence type="ECO:0000256" key="2">
    <source>
        <dbReference type="ARBA" id="ARBA00007806"/>
    </source>
</evidence>
<dbReference type="GO" id="GO:0004558">
    <property type="term" value="F:alpha-1,4-glucosidase activity"/>
    <property type="evidence" value="ECO:0007669"/>
    <property type="project" value="UniProtKB-EC"/>
</dbReference>
<dbReference type="Pfam" id="PF21365">
    <property type="entry name" value="Glyco_hydro_31_3rd"/>
    <property type="match status" value="1"/>
</dbReference>
<dbReference type="SUPFAM" id="SSF51445">
    <property type="entry name" value="(Trans)glycosidases"/>
    <property type="match status" value="1"/>
</dbReference>
<evidence type="ECO:0000256" key="7">
    <source>
        <dbReference type="ARBA" id="ARBA00023295"/>
    </source>
</evidence>
<keyword evidence="5" id="KW-0378">Hydrolase</keyword>
<evidence type="ECO:0000256" key="4">
    <source>
        <dbReference type="ARBA" id="ARBA00022729"/>
    </source>
</evidence>
<evidence type="ECO:0000313" key="12">
    <source>
        <dbReference type="Proteomes" id="UP000286045"/>
    </source>
</evidence>